<feature type="domain" description="Transcription regulator PadR N-terminal" evidence="1">
    <location>
        <begin position="11"/>
        <end position="85"/>
    </location>
</feature>
<dbReference type="InterPro" id="IPR018309">
    <property type="entry name" value="Tscrpt_reg_PadR_C"/>
</dbReference>
<name>A0ABY4EES5_9BACI</name>
<dbReference type="Gene3D" id="1.10.10.10">
    <property type="entry name" value="Winged helix-like DNA-binding domain superfamily/Winged helix DNA-binding domain"/>
    <property type="match status" value="1"/>
</dbReference>
<proteinExistence type="predicted"/>
<evidence type="ECO:0000259" key="1">
    <source>
        <dbReference type="Pfam" id="PF03551"/>
    </source>
</evidence>
<evidence type="ECO:0000313" key="3">
    <source>
        <dbReference type="EMBL" id="UOQ42968.1"/>
    </source>
</evidence>
<evidence type="ECO:0000259" key="2">
    <source>
        <dbReference type="Pfam" id="PF10400"/>
    </source>
</evidence>
<feature type="domain" description="Transcription regulator PadR C-terminal" evidence="2">
    <location>
        <begin position="98"/>
        <end position="180"/>
    </location>
</feature>
<evidence type="ECO:0000313" key="4">
    <source>
        <dbReference type="Proteomes" id="UP000831787"/>
    </source>
</evidence>
<protein>
    <submittedName>
        <fullName evidence="3">PadR family transcriptional regulator</fullName>
    </submittedName>
</protein>
<sequence>MVKMNHTTYAILGLLTAGCHTGYDVKQMMDNSLNHFWKISYGQIYPTLRQLADEGFAEVSTANEGGKPDRKEYVITERGKEALEQWVSGPLSSLPTERNELLLKLFFSRHQPAEKAIAQVEAYLNSLQERYNAYLTIEHSILSSCAFDADAKYGLITLEYGKKVTKAAIEWCEHTIQQLEEEE</sequence>
<dbReference type="InterPro" id="IPR036390">
    <property type="entry name" value="WH_DNA-bd_sf"/>
</dbReference>
<organism evidence="3 4">
    <name type="scientific">Halobacillus salinarum</name>
    <dbReference type="NCBI Taxonomy" id="2932257"/>
    <lineage>
        <taxon>Bacteria</taxon>
        <taxon>Bacillati</taxon>
        <taxon>Bacillota</taxon>
        <taxon>Bacilli</taxon>
        <taxon>Bacillales</taxon>
        <taxon>Bacillaceae</taxon>
        <taxon>Halobacillus</taxon>
    </lineage>
</organism>
<dbReference type="EMBL" id="CP095073">
    <property type="protein sequence ID" value="UOQ42968.1"/>
    <property type="molecule type" value="Genomic_DNA"/>
</dbReference>
<dbReference type="InterPro" id="IPR036388">
    <property type="entry name" value="WH-like_DNA-bd_sf"/>
</dbReference>
<accession>A0ABY4EES5</accession>
<dbReference type="Pfam" id="PF03551">
    <property type="entry name" value="PadR"/>
    <property type="match status" value="1"/>
</dbReference>
<dbReference type="SUPFAM" id="SSF46785">
    <property type="entry name" value="Winged helix' DNA-binding domain"/>
    <property type="match status" value="1"/>
</dbReference>
<dbReference type="RefSeq" id="WP_244708328.1">
    <property type="nucleotide sequence ID" value="NZ_CP095073.1"/>
</dbReference>
<dbReference type="Pfam" id="PF10400">
    <property type="entry name" value="Vir_act_alpha_C"/>
    <property type="match status" value="1"/>
</dbReference>
<dbReference type="Proteomes" id="UP000831787">
    <property type="component" value="Chromosome"/>
</dbReference>
<gene>
    <name evidence="3" type="ORF">MUN89_13510</name>
</gene>
<dbReference type="PROSITE" id="PS51257">
    <property type="entry name" value="PROKAR_LIPOPROTEIN"/>
    <property type="match status" value="1"/>
</dbReference>
<dbReference type="PANTHER" id="PTHR43252:SF6">
    <property type="entry name" value="NEGATIVE TRANSCRIPTION REGULATOR PADR"/>
    <property type="match status" value="1"/>
</dbReference>
<dbReference type="PANTHER" id="PTHR43252">
    <property type="entry name" value="TRANSCRIPTIONAL REGULATOR YQJI"/>
    <property type="match status" value="1"/>
</dbReference>
<keyword evidence="4" id="KW-1185">Reference proteome</keyword>
<dbReference type="Gene3D" id="6.10.140.190">
    <property type="match status" value="1"/>
</dbReference>
<reference evidence="3 4" key="1">
    <citation type="submission" date="2022-04" db="EMBL/GenBank/DDBJ databases">
        <title>Halobacillus sp. isolated from saltern.</title>
        <authorList>
            <person name="Won M."/>
            <person name="Lee C.-M."/>
            <person name="Woen H.-Y."/>
            <person name="Kwon S.-W."/>
        </authorList>
    </citation>
    <scope>NUCLEOTIDE SEQUENCE [LARGE SCALE GENOMIC DNA]</scope>
    <source>
        <strain evidence="3 4">SSBR10-3</strain>
    </source>
</reference>
<dbReference type="InterPro" id="IPR005149">
    <property type="entry name" value="Tscrpt_reg_PadR_N"/>
</dbReference>